<feature type="domain" description="ABC transmembrane type-1" evidence="9">
    <location>
        <begin position="94"/>
        <end position="306"/>
    </location>
</feature>
<evidence type="ECO:0000313" key="10">
    <source>
        <dbReference type="EMBL" id="MBB5980071.1"/>
    </source>
</evidence>
<comment type="similarity">
    <text evidence="7">Belongs to the binding-protein-dependent transport system permease family.</text>
</comment>
<gene>
    <name evidence="10" type="ORF">HDA44_003412</name>
</gene>
<dbReference type="InterPro" id="IPR000515">
    <property type="entry name" value="MetI-like"/>
</dbReference>
<comment type="caution">
    <text evidence="10">The sequence shown here is derived from an EMBL/GenBank/DDBJ whole genome shotgun (WGS) entry which is preliminary data.</text>
</comment>
<dbReference type="Proteomes" id="UP000558997">
    <property type="component" value="Unassembled WGS sequence"/>
</dbReference>
<evidence type="ECO:0000256" key="6">
    <source>
        <dbReference type="ARBA" id="ARBA00023136"/>
    </source>
</evidence>
<dbReference type="AlphaFoldDB" id="A0A841DQ94"/>
<feature type="compositionally biased region" description="Basic and acidic residues" evidence="8">
    <location>
        <begin position="1"/>
        <end position="10"/>
    </location>
</feature>
<feature type="transmembrane region" description="Helical" evidence="7">
    <location>
        <begin position="21"/>
        <end position="46"/>
    </location>
</feature>
<reference evidence="10 11" key="1">
    <citation type="submission" date="2020-08" db="EMBL/GenBank/DDBJ databases">
        <title>Sequencing the genomes of 1000 actinobacteria strains.</title>
        <authorList>
            <person name="Klenk H.-P."/>
        </authorList>
    </citation>
    <scope>NUCLEOTIDE SEQUENCE [LARGE SCALE GENOMIC DNA]</scope>
    <source>
        <strain evidence="10 11">DSM 17294</strain>
    </source>
</reference>
<dbReference type="PANTHER" id="PTHR43005:SF1">
    <property type="entry name" value="SPERMIDINE_PUTRESCINE TRANSPORT SYSTEM PERMEASE PROTEIN"/>
    <property type="match status" value="1"/>
</dbReference>
<dbReference type="SUPFAM" id="SSF161098">
    <property type="entry name" value="MetI-like"/>
    <property type="match status" value="1"/>
</dbReference>
<evidence type="ECO:0000256" key="7">
    <source>
        <dbReference type="RuleBase" id="RU363032"/>
    </source>
</evidence>
<dbReference type="GO" id="GO:0005886">
    <property type="term" value="C:plasma membrane"/>
    <property type="evidence" value="ECO:0007669"/>
    <property type="project" value="UniProtKB-SubCell"/>
</dbReference>
<feature type="transmembrane region" description="Helical" evidence="7">
    <location>
        <begin position="227"/>
        <end position="249"/>
    </location>
</feature>
<evidence type="ECO:0000256" key="4">
    <source>
        <dbReference type="ARBA" id="ARBA00022692"/>
    </source>
</evidence>
<evidence type="ECO:0000256" key="1">
    <source>
        <dbReference type="ARBA" id="ARBA00004651"/>
    </source>
</evidence>
<comment type="subcellular location">
    <subcellularLocation>
        <location evidence="1 7">Cell membrane</location>
        <topology evidence="1 7">Multi-pass membrane protein</topology>
    </subcellularLocation>
</comment>
<dbReference type="InterPro" id="IPR035906">
    <property type="entry name" value="MetI-like_sf"/>
</dbReference>
<keyword evidence="3" id="KW-1003">Cell membrane</keyword>
<evidence type="ECO:0000256" key="2">
    <source>
        <dbReference type="ARBA" id="ARBA00022448"/>
    </source>
</evidence>
<keyword evidence="11" id="KW-1185">Reference proteome</keyword>
<dbReference type="PANTHER" id="PTHR43005">
    <property type="entry name" value="BLR7065 PROTEIN"/>
    <property type="match status" value="1"/>
</dbReference>
<proteinExistence type="inferred from homology"/>
<evidence type="ECO:0000313" key="11">
    <source>
        <dbReference type="Proteomes" id="UP000558997"/>
    </source>
</evidence>
<evidence type="ECO:0000256" key="8">
    <source>
        <dbReference type="SAM" id="MobiDB-lite"/>
    </source>
</evidence>
<keyword evidence="10" id="KW-0762">Sugar transport</keyword>
<feature type="region of interest" description="Disordered" evidence="8">
    <location>
        <begin position="1"/>
        <end position="20"/>
    </location>
</feature>
<keyword evidence="2 7" id="KW-0813">Transport</keyword>
<evidence type="ECO:0000256" key="3">
    <source>
        <dbReference type="ARBA" id="ARBA00022475"/>
    </source>
</evidence>
<organism evidence="10 11">
    <name type="scientific">Kribbella solani</name>
    <dbReference type="NCBI Taxonomy" id="236067"/>
    <lineage>
        <taxon>Bacteria</taxon>
        <taxon>Bacillati</taxon>
        <taxon>Actinomycetota</taxon>
        <taxon>Actinomycetes</taxon>
        <taxon>Propionibacteriales</taxon>
        <taxon>Kribbellaceae</taxon>
        <taxon>Kribbella</taxon>
    </lineage>
</organism>
<accession>A0A841DQ94</accession>
<sequence>MTTMIRERTGRSTVKPPNRQGSGWSTALMLSPTLLTLALVVGYPVLAAVRLAFVQVADQVNPQTGMLERTESFGLGNFAGIFTGESGEAFRNAFWNTTLFTVIGVTAEVVLGVAMALVMNRAIRARGLVRVSVLVPWAIPTAISGLLWRWVFESDGIANAVLHTQVVWTADDSTIFGFISAPFTTVLIADIWKTAPFIGLLVLAGLQIIPKEVYEAAKIDRAGTWATFWRITIPLVKPTLVVAVLFRILDALKMFDLPFVLVGAHKHSVETLSTLAQYEMSNVRYGPAAAYSTVLFLYIALIAFLFVKVLGADLIGRGLKESR</sequence>
<feature type="transmembrane region" description="Helical" evidence="7">
    <location>
        <begin position="131"/>
        <end position="151"/>
    </location>
</feature>
<dbReference type="RefSeq" id="WP_184835526.1">
    <property type="nucleotide sequence ID" value="NZ_BAAAVN010000007.1"/>
</dbReference>
<evidence type="ECO:0000259" key="9">
    <source>
        <dbReference type="PROSITE" id="PS50928"/>
    </source>
</evidence>
<dbReference type="Pfam" id="PF00528">
    <property type="entry name" value="BPD_transp_1"/>
    <property type="match status" value="1"/>
</dbReference>
<feature type="transmembrane region" description="Helical" evidence="7">
    <location>
        <begin position="288"/>
        <end position="310"/>
    </location>
</feature>
<dbReference type="GO" id="GO:0055085">
    <property type="term" value="P:transmembrane transport"/>
    <property type="evidence" value="ECO:0007669"/>
    <property type="project" value="InterPro"/>
</dbReference>
<feature type="transmembrane region" description="Helical" evidence="7">
    <location>
        <begin position="175"/>
        <end position="206"/>
    </location>
</feature>
<protein>
    <submittedName>
        <fullName evidence="10">Multiple sugar transport system permease protein</fullName>
    </submittedName>
</protein>
<keyword evidence="4 7" id="KW-0812">Transmembrane</keyword>
<keyword evidence="6 7" id="KW-0472">Membrane</keyword>
<evidence type="ECO:0000256" key="5">
    <source>
        <dbReference type="ARBA" id="ARBA00022989"/>
    </source>
</evidence>
<name>A0A841DQ94_9ACTN</name>
<feature type="transmembrane region" description="Helical" evidence="7">
    <location>
        <begin position="99"/>
        <end position="119"/>
    </location>
</feature>
<dbReference type="EMBL" id="JACHNF010000001">
    <property type="protein sequence ID" value="MBB5980071.1"/>
    <property type="molecule type" value="Genomic_DNA"/>
</dbReference>
<dbReference type="PROSITE" id="PS50928">
    <property type="entry name" value="ABC_TM1"/>
    <property type="match status" value="1"/>
</dbReference>
<dbReference type="CDD" id="cd06261">
    <property type="entry name" value="TM_PBP2"/>
    <property type="match status" value="1"/>
</dbReference>
<dbReference type="Gene3D" id="1.10.3720.10">
    <property type="entry name" value="MetI-like"/>
    <property type="match status" value="1"/>
</dbReference>
<keyword evidence="5 7" id="KW-1133">Transmembrane helix</keyword>